<evidence type="ECO:0000259" key="2">
    <source>
        <dbReference type="Pfam" id="PF01521"/>
    </source>
</evidence>
<gene>
    <name evidence="3" type="ORF">FZC76_00570</name>
</gene>
<dbReference type="SUPFAM" id="SSF89360">
    <property type="entry name" value="HesB-like domain"/>
    <property type="match status" value="1"/>
</dbReference>
<organism evidence="3 4">
    <name type="scientific">Sutcliffiella horikoshii</name>
    <dbReference type="NCBI Taxonomy" id="79883"/>
    <lineage>
        <taxon>Bacteria</taxon>
        <taxon>Bacillati</taxon>
        <taxon>Bacillota</taxon>
        <taxon>Bacilli</taxon>
        <taxon>Bacillales</taxon>
        <taxon>Bacillaceae</taxon>
        <taxon>Sutcliffiella</taxon>
    </lineage>
</organism>
<dbReference type="Proteomes" id="UP000322524">
    <property type="component" value="Unassembled WGS sequence"/>
</dbReference>
<sequence>MNIHMSDQALEWYKKELHLDKGDHIKFQVRYGGCSTVQKGFSLGIVKEEPDQAVATTEKDGITFFVEEKDAWYFDGHDLHIKFDEELNEPKFDYE</sequence>
<comment type="caution">
    <text evidence="3">The sequence shown here is derived from an EMBL/GenBank/DDBJ whole genome shotgun (WGS) entry which is preliminary data.</text>
</comment>
<accession>A0A5D4T518</accession>
<reference evidence="3 4" key="1">
    <citation type="submission" date="2019-08" db="EMBL/GenBank/DDBJ databases">
        <title>Bacillus genomes from the desert of Cuatro Cienegas, Coahuila.</title>
        <authorList>
            <person name="Olmedo-Alvarez G."/>
        </authorList>
    </citation>
    <scope>NUCLEOTIDE SEQUENCE [LARGE SCALE GENOMIC DNA]</scope>
    <source>
        <strain evidence="3 4">CH28_1T</strain>
    </source>
</reference>
<dbReference type="Gene3D" id="2.60.300.12">
    <property type="entry name" value="HesB-like domain"/>
    <property type="match status" value="1"/>
</dbReference>
<comment type="similarity">
    <text evidence="1">Belongs to the HesB/IscA family.</text>
</comment>
<dbReference type="OrthoDB" id="1645729at2"/>
<dbReference type="InterPro" id="IPR035903">
    <property type="entry name" value="HesB-like_dom_sf"/>
</dbReference>
<dbReference type="Pfam" id="PF01521">
    <property type="entry name" value="Fe-S_biosyn"/>
    <property type="match status" value="1"/>
</dbReference>
<evidence type="ECO:0000313" key="3">
    <source>
        <dbReference type="EMBL" id="TYS70425.1"/>
    </source>
</evidence>
<dbReference type="AlphaFoldDB" id="A0A5D4T518"/>
<dbReference type="InterPro" id="IPR000361">
    <property type="entry name" value="ATAP_core_dom"/>
</dbReference>
<evidence type="ECO:0000313" key="4">
    <source>
        <dbReference type="Proteomes" id="UP000322524"/>
    </source>
</evidence>
<feature type="domain" description="Core" evidence="2">
    <location>
        <begin position="1"/>
        <end position="91"/>
    </location>
</feature>
<dbReference type="PIRSF" id="PIRSF034852">
    <property type="entry name" value="UCP034852"/>
    <property type="match status" value="1"/>
</dbReference>
<dbReference type="EMBL" id="VTEV01000001">
    <property type="protein sequence ID" value="TYS70425.1"/>
    <property type="molecule type" value="Genomic_DNA"/>
</dbReference>
<protein>
    <recommendedName>
        <fullName evidence="2">Core domain-containing protein</fullName>
    </recommendedName>
</protein>
<proteinExistence type="inferred from homology"/>
<dbReference type="RefSeq" id="WP_148986335.1">
    <property type="nucleotide sequence ID" value="NZ_VTEV01000001.1"/>
</dbReference>
<dbReference type="STRING" id="79883.GCA_001636495_02870"/>
<dbReference type="InterPro" id="IPR008326">
    <property type="entry name" value="PdhI-like"/>
</dbReference>
<name>A0A5D4T518_9BACI</name>
<evidence type="ECO:0000256" key="1">
    <source>
        <dbReference type="ARBA" id="ARBA00006718"/>
    </source>
</evidence>